<gene>
    <name evidence="5" type="ORF">SAMN02745219_03202</name>
</gene>
<keyword evidence="1" id="KW-0813">Transport</keyword>
<dbReference type="PANTHER" id="PTHR42939:SF1">
    <property type="entry name" value="ABC TRANSPORTER ATP-BINDING PROTEIN ALBC-RELATED"/>
    <property type="match status" value="1"/>
</dbReference>
<dbReference type="OrthoDB" id="9804819at2"/>
<evidence type="ECO:0000256" key="1">
    <source>
        <dbReference type="ARBA" id="ARBA00022448"/>
    </source>
</evidence>
<feature type="domain" description="ABC transporter" evidence="4">
    <location>
        <begin position="8"/>
        <end position="234"/>
    </location>
</feature>
<dbReference type="AlphaFoldDB" id="A0A1M6LNH8"/>
<evidence type="ECO:0000313" key="6">
    <source>
        <dbReference type="Proteomes" id="UP000184529"/>
    </source>
</evidence>
<dbReference type="CDD" id="cd03230">
    <property type="entry name" value="ABC_DR_subfamily_A"/>
    <property type="match status" value="1"/>
</dbReference>
<dbReference type="SUPFAM" id="SSF52540">
    <property type="entry name" value="P-loop containing nucleoside triphosphate hydrolases"/>
    <property type="match status" value="1"/>
</dbReference>
<protein>
    <submittedName>
        <fullName evidence="5">ABC-2 type transport system ATP-binding protein</fullName>
    </submittedName>
</protein>
<evidence type="ECO:0000259" key="4">
    <source>
        <dbReference type="PROSITE" id="PS50893"/>
    </source>
</evidence>
<dbReference type="Pfam" id="PF00005">
    <property type="entry name" value="ABC_tran"/>
    <property type="match status" value="1"/>
</dbReference>
<sequence length="307" mass="34069">MTMSEPAVLTRGLTKIFGGQPAVDGLDLEVPRGSVFALLGPNGAGKTTTIKLLLNLLQPTAGEIRVLGLDAAKDSVAVRRRVSYQAETQRFYPRVRVEELFCLCKSLYPRWNTERVTRYCRIFELPPYARVGELSKGKLTLLALVLAVGPEPELLLLDEPATGLDPLRRRQVLQLLVEEMAGGDRTIVISSHQLQDVERIADRVGFLLRGKLILSRPLEQLLGEEKKVRVLFPGSPPADLPGWPGVRRVAREGSHLLISLSGHLDEVLGRLNRYEDVAFEVLDQTLEDIFVEYAGGEEVTWKGGEND</sequence>
<accession>A0A1M6LNH8</accession>
<keyword evidence="6" id="KW-1185">Reference proteome</keyword>
<keyword evidence="2" id="KW-0547">Nucleotide-binding</keyword>
<dbReference type="GO" id="GO:0005524">
    <property type="term" value="F:ATP binding"/>
    <property type="evidence" value="ECO:0007669"/>
    <property type="project" value="UniProtKB-KW"/>
</dbReference>
<dbReference type="InterPro" id="IPR051782">
    <property type="entry name" value="ABC_Transporter_VariousFunc"/>
</dbReference>
<dbReference type="InterPro" id="IPR027417">
    <property type="entry name" value="P-loop_NTPase"/>
</dbReference>
<organism evidence="5 6">
    <name type="scientific">Desulfofundulus thermosubterraneus DSM 16057</name>
    <dbReference type="NCBI Taxonomy" id="1121432"/>
    <lineage>
        <taxon>Bacteria</taxon>
        <taxon>Bacillati</taxon>
        <taxon>Bacillota</taxon>
        <taxon>Clostridia</taxon>
        <taxon>Eubacteriales</taxon>
        <taxon>Peptococcaceae</taxon>
        <taxon>Desulfofundulus</taxon>
    </lineage>
</organism>
<dbReference type="EMBL" id="FQZM01000053">
    <property type="protein sequence ID" value="SHJ72767.1"/>
    <property type="molecule type" value="Genomic_DNA"/>
</dbReference>
<keyword evidence="3 5" id="KW-0067">ATP-binding</keyword>
<dbReference type="InterPro" id="IPR003593">
    <property type="entry name" value="AAA+_ATPase"/>
</dbReference>
<dbReference type="STRING" id="1121432.SAMN02745219_03202"/>
<dbReference type="RefSeq" id="WP_084062582.1">
    <property type="nucleotide sequence ID" value="NZ_FQZM01000053.1"/>
</dbReference>
<evidence type="ECO:0000256" key="3">
    <source>
        <dbReference type="ARBA" id="ARBA00022840"/>
    </source>
</evidence>
<reference evidence="6" key="1">
    <citation type="submission" date="2016-11" db="EMBL/GenBank/DDBJ databases">
        <authorList>
            <person name="Varghese N."/>
            <person name="Submissions S."/>
        </authorList>
    </citation>
    <scope>NUCLEOTIDE SEQUENCE [LARGE SCALE GENOMIC DNA]</scope>
    <source>
        <strain evidence="6">DSM 16057</strain>
    </source>
</reference>
<dbReference type="InterPro" id="IPR003439">
    <property type="entry name" value="ABC_transporter-like_ATP-bd"/>
</dbReference>
<dbReference type="GO" id="GO:0016887">
    <property type="term" value="F:ATP hydrolysis activity"/>
    <property type="evidence" value="ECO:0007669"/>
    <property type="project" value="InterPro"/>
</dbReference>
<dbReference type="SMART" id="SM00382">
    <property type="entry name" value="AAA"/>
    <property type="match status" value="1"/>
</dbReference>
<dbReference type="Proteomes" id="UP000184529">
    <property type="component" value="Unassembled WGS sequence"/>
</dbReference>
<dbReference type="PROSITE" id="PS50893">
    <property type="entry name" value="ABC_TRANSPORTER_2"/>
    <property type="match status" value="1"/>
</dbReference>
<evidence type="ECO:0000256" key="2">
    <source>
        <dbReference type="ARBA" id="ARBA00022741"/>
    </source>
</evidence>
<evidence type="ECO:0000313" key="5">
    <source>
        <dbReference type="EMBL" id="SHJ72767.1"/>
    </source>
</evidence>
<dbReference type="PANTHER" id="PTHR42939">
    <property type="entry name" value="ABC TRANSPORTER ATP-BINDING PROTEIN ALBC-RELATED"/>
    <property type="match status" value="1"/>
</dbReference>
<dbReference type="Gene3D" id="3.40.50.300">
    <property type="entry name" value="P-loop containing nucleotide triphosphate hydrolases"/>
    <property type="match status" value="1"/>
</dbReference>
<name>A0A1M6LNH8_9FIRM</name>
<proteinExistence type="predicted"/>